<keyword evidence="2 4" id="KW-0238">DNA-binding</keyword>
<dbReference type="EMBL" id="JTDK01000018">
    <property type="protein sequence ID" value="KHK95914.1"/>
    <property type="molecule type" value="Genomic_DNA"/>
</dbReference>
<evidence type="ECO:0000259" key="5">
    <source>
        <dbReference type="PROSITE" id="PS50977"/>
    </source>
</evidence>
<dbReference type="GO" id="GO:0000976">
    <property type="term" value="F:transcription cis-regulatory region binding"/>
    <property type="evidence" value="ECO:0007669"/>
    <property type="project" value="TreeGrafter"/>
</dbReference>
<evidence type="ECO:0000256" key="3">
    <source>
        <dbReference type="ARBA" id="ARBA00023163"/>
    </source>
</evidence>
<reference evidence="6 7" key="1">
    <citation type="submission" date="2014-11" db="EMBL/GenBank/DDBJ databases">
        <title>Genome sequence of Microbacterium mangrovi MUSC 115(T).</title>
        <authorList>
            <person name="Lee L.-H."/>
        </authorList>
    </citation>
    <scope>NUCLEOTIDE SEQUENCE [LARGE SCALE GENOMIC DNA]</scope>
    <source>
        <strain evidence="6 7">MUSC 115</strain>
    </source>
</reference>
<keyword evidence="3" id="KW-0804">Transcription</keyword>
<evidence type="ECO:0000313" key="6">
    <source>
        <dbReference type="EMBL" id="KHK95914.1"/>
    </source>
</evidence>
<dbReference type="Proteomes" id="UP000031030">
    <property type="component" value="Unassembled WGS sequence"/>
</dbReference>
<dbReference type="PANTHER" id="PTHR30055:SF234">
    <property type="entry name" value="HTH-TYPE TRANSCRIPTIONAL REGULATOR BETI"/>
    <property type="match status" value="1"/>
</dbReference>
<proteinExistence type="predicted"/>
<dbReference type="Pfam" id="PF00440">
    <property type="entry name" value="TetR_N"/>
    <property type="match status" value="1"/>
</dbReference>
<evidence type="ECO:0000256" key="2">
    <source>
        <dbReference type="ARBA" id="ARBA00023125"/>
    </source>
</evidence>
<comment type="caution">
    <text evidence="6">The sequence shown here is derived from an EMBL/GenBank/DDBJ whole genome shotgun (WGS) entry which is preliminary data.</text>
</comment>
<gene>
    <name evidence="6" type="ORF">LK09_17420</name>
</gene>
<dbReference type="InterPro" id="IPR036271">
    <property type="entry name" value="Tet_transcr_reg_TetR-rel_C_sf"/>
</dbReference>
<dbReference type="InterPro" id="IPR050109">
    <property type="entry name" value="HTH-type_TetR-like_transc_reg"/>
</dbReference>
<dbReference type="GO" id="GO:0003700">
    <property type="term" value="F:DNA-binding transcription factor activity"/>
    <property type="evidence" value="ECO:0007669"/>
    <property type="project" value="TreeGrafter"/>
</dbReference>
<evidence type="ECO:0000313" key="7">
    <source>
        <dbReference type="Proteomes" id="UP000031030"/>
    </source>
</evidence>
<dbReference type="SUPFAM" id="SSF48498">
    <property type="entry name" value="Tetracyclin repressor-like, C-terminal domain"/>
    <property type="match status" value="1"/>
</dbReference>
<name>A0A0B2A292_9MICO</name>
<feature type="DNA-binding region" description="H-T-H motif" evidence="4">
    <location>
        <begin position="34"/>
        <end position="53"/>
    </location>
</feature>
<dbReference type="AlphaFoldDB" id="A0A0B2A292"/>
<evidence type="ECO:0000256" key="4">
    <source>
        <dbReference type="PROSITE-ProRule" id="PRU00335"/>
    </source>
</evidence>
<dbReference type="PROSITE" id="PS50977">
    <property type="entry name" value="HTH_TETR_2"/>
    <property type="match status" value="1"/>
</dbReference>
<dbReference type="STRING" id="1348253.LK09_17420"/>
<organism evidence="6 7">
    <name type="scientific">Microbacterium mangrovi</name>
    <dbReference type="NCBI Taxonomy" id="1348253"/>
    <lineage>
        <taxon>Bacteria</taxon>
        <taxon>Bacillati</taxon>
        <taxon>Actinomycetota</taxon>
        <taxon>Actinomycetes</taxon>
        <taxon>Micrococcales</taxon>
        <taxon>Microbacteriaceae</taxon>
        <taxon>Microbacterium</taxon>
    </lineage>
</organism>
<dbReference type="InterPro" id="IPR001647">
    <property type="entry name" value="HTH_TetR"/>
</dbReference>
<evidence type="ECO:0000256" key="1">
    <source>
        <dbReference type="ARBA" id="ARBA00023015"/>
    </source>
</evidence>
<dbReference type="PANTHER" id="PTHR30055">
    <property type="entry name" value="HTH-TYPE TRANSCRIPTIONAL REGULATOR RUTR"/>
    <property type="match status" value="1"/>
</dbReference>
<dbReference type="InterPro" id="IPR009057">
    <property type="entry name" value="Homeodomain-like_sf"/>
</dbReference>
<feature type="domain" description="HTH tetR-type" evidence="5">
    <location>
        <begin position="11"/>
        <end position="71"/>
    </location>
</feature>
<sequence length="206" mass="22392">MPAPRVRKRPEERRAEILDTAAAIALEEGLERITLRAVADRLNVAPGLISHYFPAAEDLVVEAFSAAATAERAQLFAASGMPVERMAQFIVRVEDARSRDMARLWLNARHLSRFRPAIGQALAAQEELDRAQLLEIIEAGVAEGVFPTGDAFAAAVRILIAVDGVGSYVNDEASFEHPSYEHFVTDAAEWALGVEPGLLHAAIARL</sequence>
<keyword evidence="1" id="KW-0805">Transcription regulation</keyword>
<dbReference type="SUPFAM" id="SSF46689">
    <property type="entry name" value="Homeodomain-like"/>
    <property type="match status" value="1"/>
</dbReference>
<keyword evidence="7" id="KW-1185">Reference proteome</keyword>
<accession>A0A0B2A292</accession>
<protein>
    <submittedName>
        <fullName evidence="6">TetR family transcriptional regulator</fullName>
    </submittedName>
</protein>
<dbReference type="Gene3D" id="1.10.357.10">
    <property type="entry name" value="Tetracycline Repressor, domain 2"/>
    <property type="match status" value="1"/>
</dbReference>